<keyword evidence="6" id="KW-1185">Reference proteome</keyword>
<proteinExistence type="predicted"/>
<evidence type="ECO:0000313" key="6">
    <source>
        <dbReference type="Proteomes" id="UP000076632"/>
    </source>
</evidence>
<evidence type="ECO:0008006" key="7">
    <source>
        <dbReference type="Google" id="ProtNLM"/>
    </source>
</evidence>
<dbReference type="PROSITE" id="PS50084">
    <property type="entry name" value="KH_TYPE_1"/>
    <property type="match status" value="1"/>
</dbReference>
<sequence length="889" mass="98637">MSLGSQFCRRSSSLRYIAENYIQAPGDRDPLLFLYPRWFSAPPSFANQKALPVHRARRRFYSIGRQAFAPQPDSNQEDIIHDVGSTKHQRIEQRAALDHGSVPQQPQSKHKPLSGVSSDTPGWSFSHSAENGKVINPVTAVERGVESEAGLRNLGALHSADPVSAKETRSGDGIVDAAFEKNGERTSKQIRVIDPSQNRIEKPTLDPKNKQRVEKAAKGAAKHKDNKSIINKHMKYKSPLSVDWRVPLTELEKNSPISSVGGSASVKQMYIPTDRMARLQGDLDGKLLAVKLRTGCHVTFSNLLGNSPLRRETITLKGTAESIKSAQEDISEIFGLVNDDGGEMDQLQAQKADRIRGVVERPVRADAFPRPQAWTTATFARYVDQLTTYSIPRTLHRQLYHQSEEHSQEVARIIKELFKDPANGPFISTEALNSALRFLYKQGMIPAARMLFIRVEMLKLGLTTETFNIMMRGAAAAGDLHNFTFLLRLMIQRGIIPNGATWVALLHAVDSTEVKLHIARRMKAKGLLHERTVLRAVVSEVMPNALRMFMDDPAATTMPPDAVQFLGKIDSIFPRQWPSTSAANKMLNELGTRGLIDQACKAIGWFRKRGVSPDTVSLNTLLLHCQRHRNETAAVKLLTMFTTQYHVVPDKITYDLLFKIAWRSQLYNVCRVVWRYACCYGHVSYFSMQRLVLQSLIRESKNEPSTESPTVREIWLQSAGKVIAGVNPESNGIGVVKRRSDSSGDIQPVTTLPSASSPPSSSSPSSAFPPSEPASYAPPKVQPQPSSQSDSVPTDQYMTTQPPSRSTAPYYALIGADLEAVARFIPSRSLAHILEEALERDRAWSRDGSWDSRDLGWKMTNAVDIPVVDQQAAASSISEKLDSPAINSP</sequence>
<dbReference type="InParanoid" id="A0A164ZFF0"/>
<dbReference type="InterPro" id="IPR011990">
    <property type="entry name" value="TPR-like_helical_dom_sf"/>
</dbReference>
<dbReference type="PANTHER" id="PTHR47941">
    <property type="entry name" value="PENTATRICOPEPTIDE REPEAT-CONTAINING PROTEIN 3, MITOCHONDRIAL"/>
    <property type="match status" value="1"/>
</dbReference>
<feature type="repeat" description="PPR" evidence="3">
    <location>
        <begin position="463"/>
        <end position="497"/>
    </location>
</feature>
<feature type="compositionally biased region" description="Low complexity" evidence="4">
    <location>
        <begin position="753"/>
        <end position="796"/>
    </location>
</feature>
<feature type="compositionally biased region" description="Polar residues" evidence="4">
    <location>
        <begin position="797"/>
        <end position="806"/>
    </location>
</feature>
<accession>A0A164ZFF0</accession>
<organism evidence="5 6">
    <name type="scientific">Xylona heveae (strain CBS 132557 / TC161)</name>
    <dbReference type="NCBI Taxonomy" id="1328760"/>
    <lineage>
        <taxon>Eukaryota</taxon>
        <taxon>Fungi</taxon>
        <taxon>Dikarya</taxon>
        <taxon>Ascomycota</taxon>
        <taxon>Pezizomycotina</taxon>
        <taxon>Xylonomycetes</taxon>
        <taxon>Xylonales</taxon>
        <taxon>Xylonaceae</taxon>
        <taxon>Xylona</taxon>
    </lineage>
</organism>
<dbReference type="RefSeq" id="XP_018184589.1">
    <property type="nucleotide sequence ID" value="XM_018333589.1"/>
</dbReference>
<reference evidence="5 6" key="1">
    <citation type="journal article" date="2016" name="Fungal Biol.">
        <title>The genome of Xylona heveae provides a window into fungal endophytism.</title>
        <authorList>
            <person name="Gazis R."/>
            <person name="Kuo A."/>
            <person name="Riley R."/>
            <person name="LaButti K."/>
            <person name="Lipzen A."/>
            <person name="Lin J."/>
            <person name="Amirebrahimi M."/>
            <person name="Hesse C.N."/>
            <person name="Spatafora J.W."/>
            <person name="Henrissat B."/>
            <person name="Hainaut M."/>
            <person name="Grigoriev I.V."/>
            <person name="Hibbett D.S."/>
        </authorList>
    </citation>
    <scope>NUCLEOTIDE SEQUENCE [LARGE SCALE GENOMIC DNA]</scope>
    <source>
        <strain evidence="5 6">TC161</strain>
    </source>
</reference>
<dbReference type="AlphaFoldDB" id="A0A164ZFF0"/>
<dbReference type="Proteomes" id="UP000076632">
    <property type="component" value="Unassembled WGS sequence"/>
</dbReference>
<dbReference type="InterPro" id="IPR002885">
    <property type="entry name" value="PPR_rpt"/>
</dbReference>
<evidence type="ECO:0000256" key="1">
    <source>
        <dbReference type="ARBA" id="ARBA00022737"/>
    </source>
</evidence>
<dbReference type="EMBL" id="KV407468">
    <property type="protein sequence ID" value="KZF19034.1"/>
    <property type="molecule type" value="Genomic_DNA"/>
</dbReference>
<feature type="compositionally biased region" description="Polar residues" evidence="4">
    <location>
        <begin position="743"/>
        <end position="752"/>
    </location>
</feature>
<feature type="region of interest" description="Disordered" evidence="4">
    <location>
        <begin position="733"/>
        <end position="806"/>
    </location>
</feature>
<dbReference type="PROSITE" id="PS51375">
    <property type="entry name" value="PPR"/>
    <property type="match status" value="1"/>
</dbReference>
<feature type="region of interest" description="Disordered" evidence="4">
    <location>
        <begin position="98"/>
        <end position="120"/>
    </location>
</feature>
<dbReference type="GO" id="GO:0003723">
    <property type="term" value="F:RNA binding"/>
    <property type="evidence" value="ECO:0007669"/>
    <property type="project" value="UniProtKB-UniRule"/>
</dbReference>
<evidence type="ECO:0000313" key="5">
    <source>
        <dbReference type="EMBL" id="KZF19034.1"/>
    </source>
</evidence>
<dbReference type="Gene3D" id="1.25.40.10">
    <property type="entry name" value="Tetratricopeptide repeat domain"/>
    <property type="match status" value="2"/>
</dbReference>
<name>A0A164ZFF0_XYLHT</name>
<keyword evidence="2" id="KW-0694">RNA-binding</keyword>
<dbReference type="GeneID" id="28898726"/>
<dbReference type="OrthoDB" id="185373at2759"/>
<keyword evidence="1" id="KW-0677">Repeat</keyword>
<dbReference type="STRING" id="1328760.A0A164ZFF0"/>
<evidence type="ECO:0000256" key="2">
    <source>
        <dbReference type="PROSITE-ProRule" id="PRU00117"/>
    </source>
</evidence>
<evidence type="ECO:0000256" key="3">
    <source>
        <dbReference type="PROSITE-ProRule" id="PRU00708"/>
    </source>
</evidence>
<evidence type="ECO:0000256" key="4">
    <source>
        <dbReference type="SAM" id="MobiDB-lite"/>
    </source>
</evidence>
<gene>
    <name evidence="5" type="ORF">L228DRAFT_251591</name>
</gene>
<protein>
    <recommendedName>
        <fullName evidence="7">K Homology domain-containing protein</fullName>
    </recommendedName>
</protein>